<accession>A0A6P1BA64</accession>
<keyword evidence="3" id="KW-1185">Reference proteome</keyword>
<feature type="compositionally biased region" description="Low complexity" evidence="1">
    <location>
        <begin position="21"/>
        <end position="31"/>
    </location>
</feature>
<name>A0A6P1BA64_9BRAD</name>
<reference evidence="2 3" key="1">
    <citation type="journal article" date="2020" name="Arch. Microbiol.">
        <title>Bradyrhizobium uaiense sp. nov., a new highly efficient cowpea symbiont.</title>
        <authorList>
            <person name="Cabral Michel D."/>
            <person name="Azarias Guimaraes A."/>
            <person name="Martins da Costa E."/>
            <person name="Soares de Carvalho T."/>
            <person name="Balsanelli E."/>
            <person name="Willems A."/>
            <person name="Maltempi de Souza E."/>
            <person name="de Souza Moreira F.M."/>
        </authorList>
    </citation>
    <scope>NUCLEOTIDE SEQUENCE [LARGE SCALE GENOMIC DNA]</scope>
    <source>
        <strain evidence="2 3">UFLA 03-164</strain>
    </source>
</reference>
<proteinExistence type="predicted"/>
<dbReference type="AlphaFoldDB" id="A0A6P1BA64"/>
<comment type="caution">
    <text evidence="2">The sequence shown here is derived from an EMBL/GenBank/DDBJ whole genome shotgun (WGS) entry which is preliminary data.</text>
</comment>
<protein>
    <submittedName>
        <fullName evidence="2">Uncharacterized protein</fullName>
    </submittedName>
</protein>
<sequence>MSVVGNGNMGVGNESAASKSGQQQQMTAAMPQQGAYVMGDNECAPQKLVRLVGCRDSKVRPGLSLSTKQFGQTNR</sequence>
<dbReference type="EMBL" id="VKHP01000010">
    <property type="protein sequence ID" value="NEU95173.1"/>
    <property type="molecule type" value="Genomic_DNA"/>
</dbReference>
<dbReference type="Proteomes" id="UP000468531">
    <property type="component" value="Unassembled WGS sequence"/>
</dbReference>
<gene>
    <name evidence="2" type="ORF">FNJ47_04825</name>
</gene>
<evidence type="ECO:0000256" key="1">
    <source>
        <dbReference type="SAM" id="MobiDB-lite"/>
    </source>
</evidence>
<evidence type="ECO:0000313" key="3">
    <source>
        <dbReference type="Proteomes" id="UP000468531"/>
    </source>
</evidence>
<feature type="region of interest" description="Disordered" evidence="1">
    <location>
        <begin position="1"/>
        <end position="31"/>
    </location>
</feature>
<evidence type="ECO:0000313" key="2">
    <source>
        <dbReference type="EMBL" id="NEU95173.1"/>
    </source>
</evidence>
<organism evidence="2 3">
    <name type="scientific">Bradyrhizobium uaiense</name>
    <dbReference type="NCBI Taxonomy" id="2594946"/>
    <lineage>
        <taxon>Bacteria</taxon>
        <taxon>Pseudomonadati</taxon>
        <taxon>Pseudomonadota</taxon>
        <taxon>Alphaproteobacteria</taxon>
        <taxon>Hyphomicrobiales</taxon>
        <taxon>Nitrobacteraceae</taxon>
        <taxon>Bradyrhizobium</taxon>
    </lineage>
</organism>